<dbReference type="Gene3D" id="3.40.718.10">
    <property type="entry name" value="Isopropylmalate Dehydrogenase"/>
    <property type="match status" value="1"/>
</dbReference>
<evidence type="ECO:0000256" key="2">
    <source>
        <dbReference type="ARBA" id="ARBA00011738"/>
    </source>
</evidence>
<keyword evidence="5 14" id="KW-0329">Glyoxylate bypass</keyword>
<evidence type="ECO:0000259" key="15">
    <source>
        <dbReference type="SMART" id="SM01329"/>
    </source>
</evidence>
<comment type="caution">
    <text evidence="16">The sequence shown here is derived from an EMBL/GenBank/DDBJ whole genome shotgun (WGS) entry which is preliminary data.</text>
</comment>
<keyword evidence="17" id="KW-1185">Reference proteome</keyword>
<comment type="catalytic activity">
    <reaction evidence="12">
        <text>D-threo-isocitrate + NADP(+) = 2-oxoglutarate + CO2 + NADPH</text>
        <dbReference type="Rhea" id="RHEA:19629"/>
        <dbReference type="ChEBI" id="CHEBI:15562"/>
        <dbReference type="ChEBI" id="CHEBI:16526"/>
        <dbReference type="ChEBI" id="CHEBI:16810"/>
        <dbReference type="ChEBI" id="CHEBI:57783"/>
        <dbReference type="ChEBI" id="CHEBI:58349"/>
        <dbReference type="EC" id="1.1.1.42"/>
    </reaction>
</comment>
<keyword evidence="6 14" id="KW-0816">Tricarboxylic acid cycle</keyword>
<dbReference type="Proteomes" id="UP000681526">
    <property type="component" value="Unassembled WGS sequence"/>
</dbReference>
<evidence type="ECO:0000256" key="13">
    <source>
        <dbReference type="ARBA" id="ARBA00046127"/>
    </source>
</evidence>
<evidence type="ECO:0000256" key="14">
    <source>
        <dbReference type="RuleBase" id="RU004446"/>
    </source>
</evidence>
<keyword evidence="10" id="KW-0560">Oxidoreductase</keyword>
<dbReference type="EMBL" id="CAJRAY010000085">
    <property type="protein sequence ID" value="CAG5091938.1"/>
    <property type="molecule type" value="Genomic_DNA"/>
</dbReference>
<evidence type="ECO:0000313" key="17">
    <source>
        <dbReference type="Proteomes" id="UP000681526"/>
    </source>
</evidence>
<dbReference type="PROSITE" id="PS00470">
    <property type="entry name" value="IDH_IMDH"/>
    <property type="match status" value="1"/>
</dbReference>
<keyword evidence="8" id="KW-0460">Magnesium</keyword>
<evidence type="ECO:0000256" key="3">
    <source>
        <dbReference type="ARBA" id="ARBA00013013"/>
    </source>
</evidence>
<dbReference type="PANTHER" id="PTHR43504">
    <property type="entry name" value="ISOCITRATE DEHYDROGENASE [NADP]"/>
    <property type="match status" value="1"/>
</dbReference>
<feature type="domain" description="Isopropylmalate dehydrogenase-like" evidence="15">
    <location>
        <begin position="30"/>
        <end position="427"/>
    </location>
</feature>
<sequence>MLQLEKFAPPTEGEKITIKDGKLQVPNNPIVPFIEGDGTGRDIWRASKRVLDAAVEKAYKGEKKIAWYEVFAGEKAYNTYGEWLPNDTLTAIREYIVAIKGPLTTPVGGGIRSLNVALRQELDLYVCLRPVRYFQGVPSPVKRPDLVNMVIFRENTEDIYAGIEYQEGTPEVKKVIEFLQKEMGVKKIRFPETSGIGIKPVSSEGSKRLVRAAIEYAIRHNRKSVTLVHKGNIMKFTEGAFKNWGYEVAEQEFPDKTFTWGQYDRIKEAEGVEAANKAQAEAEAAGKIIIKDAIADIALQQVLTRPAEFDVIATLNLNGDYLSDALAAQVGGIGIAPGANINYVTGHAIFEATHGTAPKYADKDVVNPGSVILSGVMMLEHLGWQEAADLIYKGMETAINNKTVTYDFARLMEGAKEVKCSEFADEVIKHMA</sequence>
<comment type="cofactor">
    <cofactor evidence="14">
        <name>Mg(2+)</name>
        <dbReference type="ChEBI" id="CHEBI:18420"/>
    </cofactor>
    <cofactor evidence="14">
        <name>Mn(2+)</name>
        <dbReference type="ChEBI" id="CHEBI:29035"/>
    </cofactor>
</comment>
<dbReference type="InterPro" id="IPR004439">
    <property type="entry name" value="Isocitrate_DH_NADP_dimer_prok"/>
</dbReference>
<comment type="subunit">
    <text evidence="2">Homodimer.</text>
</comment>
<accession>A0ABM8V811</accession>
<reference evidence="16 17" key="1">
    <citation type="submission" date="2021-04" db="EMBL/GenBank/DDBJ databases">
        <authorList>
            <person name="Rakotoarivonina H."/>
        </authorList>
    </citation>
    <scope>NUCLEOTIDE SEQUENCE [LARGE SCALE GENOMIC DNA]</scope>
    <source>
        <strain evidence="16 17">XE</strain>
    </source>
</reference>
<evidence type="ECO:0000256" key="6">
    <source>
        <dbReference type="ARBA" id="ARBA00022532"/>
    </source>
</evidence>
<evidence type="ECO:0000256" key="5">
    <source>
        <dbReference type="ARBA" id="ARBA00022435"/>
    </source>
</evidence>
<name>A0ABM8V811_THEXY</name>
<dbReference type="SUPFAM" id="SSF53659">
    <property type="entry name" value="Isocitrate/Isopropylmalate dehydrogenase-like"/>
    <property type="match status" value="1"/>
</dbReference>
<evidence type="ECO:0000256" key="11">
    <source>
        <dbReference type="ARBA" id="ARBA00023211"/>
    </source>
</evidence>
<dbReference type="NCBIfam" id="NF005425">
    <property type="entry name" value="PRK07006.1"/>
    <property type="match status" value="1"/>
</dbReference>
<dbReference type="Pfam" id="PF00180">
    <property type="entry name" value="Iso_dh"/>
    <property type="match status" value="1"/>
</dbReference>
<gene>
    <name evidence="16" type="primary">txxe 3204-icd</name>
    <name evidence="16" type="ORF">TXXE_17155</name>
</gene>
<dbReference type="InterPro" id="IPR019818">
    <property type="entry name" value="IsoCit/isopropylmalate_DH_CS"/>
</dbReference>
<dbReference type="NCBIfam" id="TIGR00183">
    <property type="entry name" value="prok_nadp_idh"/>
    <property type="match status" value="1"/>
</dbReference>
<evidence type="ECO:0000256" key="12">
    <source>
        <dbReference type="ARBA" id="ARBA00023554"/>
    </source>
</evidence>
<evidence type="ECO:0000256" key="4">
    <source>
        <dbReference type="ARBA" id="ARBA00019562"/>
    </source>
</evidence>
<evidence type="ECO:0000256" key="1">
    <source>
        <dbReference type="ARBA" id="ARBA00007769"/>
    </source>
</evidence>
<dbReference type="SMART" id="SM01329">
    <property type="entry name" value="Iso_dh"/>
    <property type="match status" value="1"/>
</dbReference>
<evidence type="ECO:0000256" key="10">
    <source>
        <dbReference type="ARBA" id="ARBA00023002"/>
    </source>
</evidence>
<dbReference type="PANTHER" id="PTHR43504:SF1">
    <property type="entry name" value="ISOCITRATE DEHYDROGENASE [NADP]"/>
    <property type="match status" value="1"/>
</dbReference>
<keyword evidence="7 14" id="KW-0479">Metal-binding</keyword>
<proteinExistence type="inferred from homology"/>
<keyword evidence="11 14" id="KW-0464">Manganese</keyword>
<dbReference type="InterPro" id="IPR024084">
    <property type="entry name" value="IsoPropMal-DH-like_dom"/>
</dbReference>
<evidence type="ECO:0000256" key="7">
    <source>
        <dbReference type="ARBA" id="ARBA00022723"/>
    </source>
</evidence>
<dbReference type="RefSeq" id="WP_213486129.1">
    <property type="nucleotide sequence ID" value="NZ_CAJRAY010000085.1"/>
</dbReference>
<protein>
    <recommendedName>
        <fullName evidence="4 14">Isocitrate dehydrogenase [NADP]</fullName>
        <ecNumber evidence="3 14">1.1.1.42</ecNumber>
    </recommendedName>
</protein>
<organism evidence="16 17">
    <name type="scientific">Thermobacillus xylanilyticus</name>
    <dbReference type="NCBI Taxonomy" id="76633"/>
    <lineage>
        <taxon>Bacteria</taxon>
        <taxon>Bacillati</taxon>
        <taxon>Bacillota</taxon>
        <taxon>Bacilli</taxon>
        <taxon>Bacillales</taxon>
        <taxon>Paenibacillaceae</taxon>
        <taxon>Thermobacillus</taxon>
    </lineage>
</organism>
<keyword evidence="9 14" id="KW-0521">NADP</keyword>
<evidence type="ECO:0000256" key="9">
    <source>
        <dbReference type="ARBA" id="ARBA00022857"/>
    </source>
</evidence>
<evidence type="ECO:0000256" key="8">
    <source>
        <dbReference type="ARBA" id="ARBA00022842"/>
    </source>
</evidence>
<evidence type="ECO:0000313" key="16">
    <source>
        <dbReference type="EMBL" id="CAG5091938.1"/>
    </source>
</evidence>
<dbReference type="EC" id="1.1.1.42" evidence="3 14"/>
<comment type="similarity">
    <text evidence="1">Belongs to the isocitrate and isopropylmalate dehydrogenases family.</text>
</comment>
<comment type="function">
    <text evidence="13">Catalyzes the oxidative decarboxylation of isocitrate to 2-oxoglutarate and carbon dioxide with the concomitant reduction of NADP(+).</text>
</comment>